<comment type="caution">
    <text evidence="6">The sequence shown here is derived from an EMBL/GenBank/DDBJ whole genome shotgun (WGS) entry which is preliminary data.</text>
</comment>
<evidence type="ECO:0000313" key="6">
    <source>
        <dbReference type="EMBL" id="GAJ92309.1"/>
    </source>
</evidence>
<keyword evidence="2" id="KW-0238">DNA-binding</keyword>
<dbReference type="PROSITE" id="PS00041">
    <property type="entry name" value="HTH_ARAC_FAMILY_1"/>
    <property type="match status" value="1"/>
</dbReference>
<organism evidence="6 7">
    <name type="scientific">Rhizobium rhizogenes NBRC 13257</name>
    <dbReference type="NCBI Taxonomy" id="1220581"/>
    <lineage>
        <taxon>Bacteria</taxon>
        <taxon>Pseudomonadati</taxon>
        <taxon>Pseudomonadota</taxon>
        <taxon>Alphaproteobacteria</taxon>
        <taxon>Hyphomicrobiales</taxon>
        <taxon>Rhizobiaceae</taxon>
        <taxon>Rhizobium/Agrobacterium group</taxon>
        <taxon>Rhizobium</taxon>
    </lineage>
</organism>
<dbReference type="Pfam" id="PF12833">
    <property type="entry name" value="HTH_18"/>
    <property type="match status" value="1"/>
</dbReference>
<feature type="compositionally biased region" description="Basic and acidic residues" evidence="4">
    <location>
        <begin position="1"/>
        <end position="31"/>
    </location>
</feature>
<keyword evidence="3" id="KW-0804">Transcription</keyword>
<dbReference type="SMART" id="SM00342">
    <property type="entry name" value="HTH_ARAC"/>
    <property type="match status" value="1"/>
</dbReference>
<evidence type="ECO:0000256" key="3">
    <source>
        <dbReference type="ARBA" id="ARBA00023163"/>
    </source>
</evidence>
<dbReference type="PANTHER" id="PTHR46796">
    <property type="entry name" value="HTH-TYPE TRANSCRIPTIONAL ACTIVATOR RHAS-RELATED"/>
    <property type="match status" value="1"/>
</dbReference>
<dbReference type="PANTHER" id="PTHR46796:SF6">
    <property type="entry name" value="ARAC SUBFAMILY"/>
    <property type="match status" value="1"/>
</dbReference>
<keyword evidence="1" id="KW-0805">Transcription regulation</keyword>
<dbReference type="GO" id="GO:0003700">
    <property type="term" value="F:DNA-binding transcription factor activity"/>
    <property type="evidence" value="ECO:0007669"/>
    <property type="project" value="InterPro"/>
</dbReference>
<reference evidence="6 7" key="1">
    <citation type="submission" date="2014-05" db="EMBL/GenBank/DDBJ databases">
        <title>Whole genome shotgun sequence of Rhizobium rhizogenes NBRC 13257.</title>
        <authorList>
            <person name="Katano-Makiyama Y."/>
            <person name="Hosoyama A."/>
            <person name="Hashimoto M."/>
            <person name="Hosoyama Y."/>
            <person name="Noguchi M."/>
            <person name="Tsuchikane K."/>
            <person name="Kimura A."/>
            <person name="Ohji S."/>
            <person name="Ichikawa N."/>
            <person name="Yamazoe A."/>
            <person name="Fujita N."/>
        </authorList>
    </citation>
    <scope>NUCLEOTIDE SEQUENCE [LARGE SCALE GENOMIC DNA]</scope>
    <source>
        <strain evidence="6 7">NBRC 13257</strain>
    </source>
</reference>
<dbReference type="PROSITE" id="PS01124">
    <property type="entry name" value="HTH_ARAC_FAMILY_2"/>
    <property type="match status" value="1"/>
</dbReference>
<dbReference type="InterPro" id="IPR018062">
    <property type="entry name" value="HTH_AraC-typ_CS"/>
</dbReference>
<dbReference type="InterPro" id="IPR050204">
    <property type="entry name" value="AraC_XylS_family_regulators"/>
</dbReference>
<feature type="domain" description="HTH araC/xylS-type" evidence="5">
    <location>
        <begin position="264"/>
        <end position="363"/>
    </location>
</feature>
<name>A0AA87Q6R2_RHIRH</name>
<evidence type="ECO:0000256" key="1">
    <source>
        <dbReference type="ARBA" id="ARBA00023015"/>
    </source>
</evidence>
<dbReference type="Proteomes" id="UP000026941">
    <property type="component" value="Unassembled WGS sequence"/>
</dbReference>
<accession>A0AA87Q6R2</accession>
<evidence type="ECO:0000256" key="4">
    <source>
        <dbReference type="SAM" id="MobiDB-lite"/>
    </source>
</evidence>
<sequence>MSDFRREERAAANAIKAKDGMRSEETAPPHGERRRFPRQAAATEEGQPASSALKPLLFSTRDLAPIDQFAAWQAYVAPLMDIQRPDVSSQDTEFVADHASWNLGGMLVVQQNAPPHSYMRSQAKVRSDLIDHWHVSILRNGHMWTEVDGHVSEGEPGNVELRSLGHPFRGRSTQSRSLSLYLPRELFFDIPGSTEIKNNTALSGTYTKLLIEYLDSLEENLSRFAAKDLPHVVQTTRDMILTCVSSSAVDATVSEQHSNWALMERMRRLVQRNLMSPDLTTEWLCRELGVSRTRLYQLLEPDGGIHHYIQRRRLLSAHAALSDITNRQQIGDIAFAVGFSSAAHFSRAFSKEFGYSPREARNLTVPPYLGHVAAPTSEIEDDHSFDKWLRMLGHSR</sequence>
<gene>
    <name evidence="6" type="ORF">RRH01S_03_03820</name>
</gene>
<evidence type="ECO:0000256" key="2">
    <source>
        <dbReference type="ARBA" id="ARBA00023125"/>
    </source>
</evidence>
<dbReference type="InterPro" id="IPR018060">
    <property type="entry name" value="HTH_AraC"/>
</dbReference>
<dbReference type="AlphaFoldDB" id="A0AA87Q6R2"/>
<proteinExistence type="predicted"/>
<feature type="region of interest" description="Disordered" evidence="4">
    <location>
        <begin position="1"/>
        <end position="49"/>
    </location>
</feature>
<dbReference type="PRINTS" id="PR00032">
    <property type="entry name" value="HTHARAC"/>
</dbReference>
<dbReference type="InterPro" id="IPR009057">
    <property type="entry name" value="Homeodomain-like_sf"/>
</dbReference>
<dbReference type="InterPro" id="IPR020449">
    <property type="entry name" value="Tscrpt_reg_AraC-type_HTH"/>
</dbReference>
<dbReference type="Gene3D" id="1.10.10.60">
    <property type="entry name" value="Homeodomain-like"/>
    <property type="match status" value="1"/>
</dbReference>
<evidence type="ECO:0000313" key="7">
    <source>
        <dbReference type="Proteomes" id="UP000026941"/>
    </source>
</evidence>
<dbReference type="EMBL" id="BAYX01000003">
    <property type="protein sequence ID" value="GAJ92309.1"/>
    <property type="molecule type" value="Genomic_DNA"/>
</dbReference>
<evidence type="ECO:0000259" key="5">
    <source>
        <dbReference type="PROSITE" id="PS01124"/>
    </source>
</evidence>
<protein>
    <submittedName>
        <fullName evidence="6">AraC family transcriptional regulator</fullName>
    </submittedName>
</protein>
<dbReference type="SUPFAM" id="SSF46689">
    <property type="entry name" value="Homeodomain-like"/>
    <property type="match status" value="1"/>
</dbReference>
<dbReference type="GO" id="GO:0043565">
    <property type="term" value="F:sequence-specific DNA binding"/>
    <property type="evidence" value="ECO:0007669"/>
    <property type="project" value="InterPro"/>
</dbReference>